<accession>A0A5B7K734</accession>
<feature type="compositionally biased region" description="Basic and acidic residues" evidence="1">
    <location>
        <begin position="23"/>
        <end position="39"/>
    </location>
</feature>
<proteinExistence type="predicted"/>
<sequence>MQEGSRAAGQGRDGMGLGAGSRRVVDGTRDRDGRSRQREMNQSSLMPCPVLRNVLLSHHNYFQRSLTEIPRLVLL</sequence>
<evidence type="ECO:0000256" key="1">
    <source>
        <dbReference type="SAM" id="MobiDB-lite"/>
    </source>
</evidence>
<dbReference type="AlphaFoldDB" id="A0A5B7K734"/>
<evidence type="ECO:0000313" key="2">
    <source>
        <dbReference type="EMBL" id="MPD02367.1"/>
    </source>
</evidence>
<reference evidence="2 3" key="1">
    <citation type="submission" date="2019-05" db="EMBL/GenBank/DDBJ databases">
        <title>Another draft genome of Portunus trituberculatus and its Hox gene families provides insights of decapod evolution.</title>
        <authorList>
            <person name="Jeong J.-H."/>
            <person name="Song I."/>
            <person name="Kim S."/>
            <person name="Choi T."/>
            <person name="Kim D."/>
            <person name="Ryu S."/>
            <person name="Kim W."/>
        </authorList>
    </citation>
    <scope>NUCLEOTIDE SEQUENCE [LARGE SCALE GENOMIC DNA]</scope>
    <source>
        <tissue evidence="2">Muscle</tissue>
    </source>
</reference>
<organism evidence="2 3">
    <name type="scientific">Portunus trituberculatus</name>
    <name type="common">Swimming crab</name>
    <name type="synonym">Neptunus trituberculatus</name>
    <dbReference type="NCBI Taxonomy" id="210409"/>
    <lineage>
        <taxon>Eukaryota</taxon>
        <taxon>Metazoa</taxon>
        <taxon>Ecdysozoa</taxon>
        <taxon>Arthropoda</taxon>
        <taxon>Crustacea</taxon>
        <taxon>Multicrustacea</taxon>
        <taxon>Malacostraca</taxon>
        <taxon>Eumalacostraca</taxon>
        <taxon>Eucarida</taxon>
        <taxon>Decapoda</taxon>
        <taxon>Pleocyemata</taxon>
        <taxon>Brachyura</taxon>
        <taxon>Eubrachyura</taxon>
        <taxon>Portunoidea</taxon>
        <taxon>Portunidae</taxon>
        <taxon>Portuninae</taxon>
        <taxon>Portunus</taxon>
    </lineage>
</organism>
<dbReference type="EMBL" id="VSRR010131101">
    <property type="protein sequence ID" value="MPD02367.1"/>
    <property type="molecule type" value="Genomic_DNA"/>
</dbReference>
<keyword evidence="3" id="KW-1185">Reference proteome</keyword>
<evidence type="ECO:0000313" key="3">
    <source>
        <dbReference type="Proteomes" id="UP000324222"/>
    </source>
</evidence>
<gene>
    <name evidence="2" type="ORF">E2C01_097944</name>
</gene>
<feature type="region of interest" description="Disordered" evidence="1">
    <location>
        <begin position="1"/>
        <end position="45"/>
    </location>
</feature>
<protein>
    <submittedName>
        <fullName evidence="2">Uncharacterized protein</fullName>
    </submittedName>
</protein>
<dbReference type="Proteomes" id="UP000324222">
    <property type="component" value="Unassembled WGS sequence"/>
</dbReference>
<name>A0A5B7K734_PORTR</name>
<comment type="caution">
    <text evidence="2">The sequence shown here is derived from an EMBL/GenBank/DDBJ whole genome shotgun (WGS) entry which is preliminary data.</text>
</comment>